<evidence type="ECO:0000313" key="3">
    <source>
        <dbReference type="Proteomes" id="UP001415857"/>
    </source>
</evidence>
<dbReference type="Proteomes" id="UP001415857">
    <property type="component" value="Unassembled WGS sequence"/>
</dbReference>
<dbReference type="AlphaFoldDB" id="A0AAP0X978"/>
<reference evidence="2 3" key="1">
    <citation type="journal article" date="2024" name="Plant J.">
        <title>Genome sequences and population genomics reveal climatic adaptation and genomic divergence between two closely related sweetgum species.</title>
        <authorList>
            <person name="Xu W.Q."/>
            <person name="Ren C.Q."/>
            <person name="Zhang X.Y."/>
            <person name="Comes H.P."/>
            <person name="Liu X.H."/>
            <person name="Li Y.G."/>
            <person name="Kettle C.J."/>
            <person name="Jalonen R."/>
            <person name="Gaisberger H."/>
            <person name="Ma Y.Z."/>
            <person name="Qiu Y.X."/>
        </authorList>
    </citation>
    <scope>NUCLEOTIDE SEQUENCE [LARGE SCALE GENOMIC DNA]</scope>
    <source>
        <strain evidence="2">Hangzhou</strain>
    </source>
</reference>
<dbReference type="EMBL" id="JBBPBK010000002">
    <property type="protein sequence ID" value="KAK9290350.1"/>
    <property type="molecule type" value="Genomic_DNA"/>
</dbReference>
<gene>
    <name evidence="2" type="ORF">L1049_008518</name>
</gene>
<keyword evidence="3" id="KW-1185">Reference proteome</keyword>
<evidence type="ECO:0000313" key="2">
    <source>
        <dbReference type="EMBL" id="KAK9290350.1"/>
    </source>
</evidence>
<feature type="region of interest" description="Disordered" evidence="1">
    <location>
        <begin position="20"/>
        <end position="50"/>
    </location>
</feature>
<proteinExistence type="predicted"/>
<feature type="compositionally biased region" description="Basic and acidic residues" evidence="1">
    <location>
        <begin position="23"/>
        <end position="50"/>
    </location>
</feature>
<name>A0AAP0X978_LIQFO</name>
<evidence type="ECO:0000256" key="1">
    <source>
        <dbReference type="SAM" id="MobiDB-lite"/>
    </source>
</evidence>
<sequence>MTEMSKRDFWPHALLLLAKHREKQGEETAMERESERAEKQGEKRAMERESEGRLHCALTFCRDVSSTSGNCDAAVSVHLRQLR</sequence>
<comment type="caution">
    <text evidence="2">The sequence shown here is derived from an EMBL/GenBank/DDBJ whole genome shotgun (WGS) entry which is preliminary data.</text>
</comment>
<protein>
    <submittedName>
        <fullName evidence="2">Uncharacterized protein</fullName>
    </submittedName>
</protein>
<organism evidence="2 3">
    <name type="scientific">Liquidambar formosana</name>
    <name type="common">Formosan gum</name>
    <dbReference type="NCBI Taxonomy" id="63359"/>
    <lineage>
        <taxon>Eukaryota</taxon>
        <taxon>Viridiplantae</taxon>
        <taxon>Streptophyta</taxon>
        <taxon>Embryophyta</taxon>
        <taxon>Tracheophyta</taxon>
        <taxon>Spermatophyta</taxon>
        <taxon>Magnoliopsida</taxon>
        <taxon>eudicotyledons</taxon>
        <taxon>Gunneridae</taxon>
        <taxon>Pentapetalae</taxon>
        <taxon>Saxifragales</taxon>
        <taxon>Altingiaceae</taxon>
        <taxon>Liquidambar</taxon>
    </lineage>
</organism>
<accession>A0AAP0X978</accession>